<dbReference type="EC" id="3.2.1.39" evidence="3"/>
<dbReference type="Gene3D" id="3.20.20.80">
    <property type="entry name" value="Glycosidases"/>
    <property type="match status" value="1"/>
</dbReference>
<protein>
    <recommendedName>
        <fullName evidence="3">glucan endo-1,3-beta-D-glucosidase</fullName>
        <ecNumber evidence="3">3.2.1.39</ecNumber>
    </recommendedName>
</protein>
<dbReference type="Pfam" id="PF00332">
    <property type="entry name" value="Glyco_hydro_17"/>
    <property type="match status" value="1"/>
</dbReference>
<keyword evidence="5 9" id="KW-0378">Hydrolase</keyword>
<evidence type="ECO:0000256" key="8">
    <source>
        <dbReference type="RuleBase" id="RU004335"/>
    </source>
</evidence>
<dbReference type="InterPro" id="IPR000490">
    <property type="entry name" value="Glyco_hydro_17"/>
</dbReference>
<dbReference type="EMBL" id="JBBPBM010000051">
    <property type="protein sequence ID" value="KAK8519284.1"/>
    <property type="molecule type" value="Genomic_DNA"/>
</dbReference>
<comment type="similarity">
    <text evidence="2 8">Belongs to the glycosyl hydrolase 17 family.</text>
</comment>
<evidence type="ECO:0000256" key="3">
    <source>
        <dbReference type="ARBA" id="ARBA00012780"/>
    </source>
</evidence>
<sequence>MVPTKVFLWVYVLLFVPAGIVAQNLGVNWGVISSHPLDPEIVVKMLKDNGIKRVKIFHAEPQVLNALAGTDLEVMVGIPNEALESLSQNYSLAQAWVKANVTAYTGKKPVNFKYVLVGNEPFLTAYKGMFANFTLPAMENIRKALNEAGHGKDIKVSSPLNGDVYMTTSYRPSDGIFRPDIADTVVKICEFLDKNDAAFVVNIYPFLNLYQIPGFPESYAFFDNNTFSLDDNGVKYYNVLEANIDNLVAALKSAKYPDLPIIIGEVGWPTDGNVYATTQNAQRFNNGLLKRMASKKGTPLRPKSYPDVYLFSLLDEDQKSIDPGMFERHWGIFSFDGQPKFPFDLSGKGQNKSLVGAKNVPYMAKQWCVYNEDASNQTDLNVKVAWACNNTDCTTLVPGASCSGMGIETNASVAFNMYYQIANQSKEACDFGGLAKIVKQDPSNGTCKFPIMIKTSQSTSDPSLAPAPSSSSESQSSSSSSSSSSSPSSSSSSSSTSPSHSPPFIFQIFVGIFTVLFA</sequence>
<gene>
    <name evidence="13" type="ORF">V6N12_025325</name>
</gene>
<comment type="caution">
    <text evidence="13">The sequence shown here is derived from an EMBL/GenBank/DDBJ whole genome shotgun (WGS) entry which is preliminary data.</text>
</comment>
<dbReference type="Proteomes" id="UP001472677">
    <property type="component" value="Unassembled WGS sequence"/>
</dbReference>
<dbReference type="InterPro" id="IPR012946">
    <property type="entry name" value="X8"/>
</dbReference>
<dbReference type="PANTHER" id="PTHR32227">
    <property type="entry name" value="GLUCAN ENDO-1,3-BETA-GLUCOSIDASE BG1-RELATED-RELATED"/>
    <property type="match status" value="1"/>
</dbReference>
<dbReference type="Gene3D" id="1.20.58.1040">
    <property type="match status" value="1"/>
</dbReference>
<feature type="domain" description="X8" evidence="12">
    <location>
        <begin position="366"/>
        <end position="449"/>
    </location>
</feature>
<evidence type="ECO:0000256" key="9">
    <source>
        <dbReference type="RuleBase" id="RU004336"/>
    </source>
</evidence>
<dbReference type="InterPro" id="IPR017853">
    <property type="entry name" value="GH"/>
</dbReference>
<evidence type="ECO:0000256" key="5">
    <source>
        <dbReference type="ARBA" id="ARBA00022801"/>
    </source>
</evidence>
<evidence type="ECO:0000313" key="14">
    <source>
        <dbReference type="Proteomes" id="UP001472677"/>
    </source>
</evidence>
<organism evidence="13 14">
    <name type="scientific">Hibiscus sabdariffa</name>
    <name type="common">roselle</name>
    <dbReference type="NCBI Taxonomy" id="183260"/>
    <lineage>
        <taxon>Eukaryota</taxon>
        <taxon>Viridiplantae</taxon>
        <taxon>Streptophyta</taxon>
        <taxon>Embryophyta</taxon>
        <taxon>Tracheophyta</taxon>
        <taxon>Spermatophyta</taxon>
        <taxon>Magnoliopsida</taxon>
        <taxon>eudicotyledons</taxon>
        <taxon>Gunneridae</taxon>
        <taxon>Pentapetalae</taxon>
        <taxon>rosids</taxon>
        <taxon>malvids</taxon>
        <taxon>Malvales</taxon>
        <taxon>Malvaceae</taxon>
        <taxon>Malvoideae</taxon>
        <taxon>Hibiscus</taxon>
    </lineage>
</organism>
<feature type="region of interest" description="Disordered" evidence="10">
    <location>
        <begin position="458"/>
        <end position="502"/>
    </location>
</feature>
<name>A0ABR2CK84_9ROSI</name>
<evidence type="ECO:0000313" key="13">
    <source>
        <dbReference type="EMBL" id="KAK8519284.1"/>
    </source>
</evidence>
<dbReference type="Pfam" id="PF07983">
    <property type="entry name" value="X8"/>
    <property type="match status" value="1"/>
</dbReference>
<keyword evidence="6" id="KW-1015">Disulfide bond</keyword>
<dbReference type="PROSITE" id="PS00587">
    <property type="entry name" value="GLYCOSYL_HYDROL_F17"/>
    <property type="match status" value="1"/>
</dbReference>
<evidence type="ECO:0000256" key="1">
    <source>
        <dbReference type="ARBA" id="ARBA00000382"/>
    </source>
</evidence>
<keyword evidence="4 11" id="KW-0732">Signal</keyword>
<keyword evidence="7 9" id="KW-0326">Glycosidase</keyword>
<evidence type="ECO:0000256" key="7">
    <source>
        <dbReference type="ARBA" id="ARBA00023295"/>
    </source>
</evidence>
<dbReference type="SUPFAM" id="SSF51445">
    <property type="entry name" value="(Trans)glycosidases"/>
    <property type="match status" value="1"/>
</dbReference>
<dbReference type="SMART" id="SM00768">
    <property type="entry name" value="X8"/>
    <property type="match status" value="1"/>
</dbReference>
<evidence type="ECO:0000256" key="6">
    <source>
        <dbReference type="ARBA" id="ARBA00023157"/>
    </source>
</evidence>
<feature type="chain" id="PRO_5046853237" description="glucan endo-1,3-beta-D-glucosidase" evidence="11">
    <location>
        <begin position="23"/>
        <end position="518"/>
    </location>
</feature>
<evidence type="ECO:0000256" key="11">
    <source>
        <dbReference type="SAM" id="SignalP"/>
    </source>
</evidence>
<feature type="signal peptide" evidence="11">
    <location>
        <begin position="1"/>
        <end position="22"/>
    </location>
</feature>
<keyword evidence="14" id="KW-1185">Reference proteome</keyword>
<evidence type="ECO:0000256" key="4">
    <source>
        <dbReference type="ARBA" id="ARBA00022729"/>
    </source>
</evidence>
<evidence type="ECO:0000259" key="12">
    <source>
        <dbReference type="SMART" id="SM00768"/>
    </source>
</evidence>
<comment type="catalytic activity">
    <reaction evidence="1">
        <text>Hydrolysis of (1-&gt;3)-beta-D-glucosidic linkages in (1-&gt;3)-beta-D-glucans.</text>
        <dbReference type="EC" id="3.2.1.39"/>
    </reaction>
</comment>
<accession>A0ABR2CK84</accession>
<proteinExistence type="inferred from homology"/>
<evidence type="ECO:0000256" key="10">
    <source>
        <dbReference type="SAM" id="MobiDB-lite"/>
    </source>
</evidence>
<evidence type="ECO:0000256" key="2">
    <source>
        <dbReference type="ARBA" id="ARBA00008773"/>
    </source>
</evidence>
<dbReference type="InterPro" id="IPR044965">
    <property type="entry name" value="Glyco_hydro_17_plant"/>
</dbReference>
<reference evidence="13 14" key="1">
    <citation type="journal article" date="2024" name="G3 (Bethesda)">
        <title>Genome assembly of Hibiscus sabdariffa L. provides insights into metabolisms of medicinal natural products.</title>
        <authorList>
            <person name="Kim T."/>
        </authorList>
    </citation>
    <scope>NUCLEOTIDE SEQUENCE [LARGE SCALE GENOMIC DNA]</scope>
    <source>
        <strain evidence="13">TK-2024</strain>
        <tissue evidence="13">Old leaves</tissue>
    </source>
</reference>